<sequence>MRIKQGIAFVAFGTKETGRTGYDWFRLSRRKVDDLARSLSRLPNFYYAKIYLYKRLGKGKGYPIKPHVAYIYWDKDGFLTTKYN</sequence>
<protein>
    <submittedName>
        <fullName evidence="1">Uncharacterized protein</fullName>
    </submittedName>
</protein>
<keyword evidence="2" id="KW-1185">Reference proteome</keyword>
<accession>A0ABS3GCE4</accession>
<dbReference type="RefSeq" id="WP_163624600.1">
    <property type="nucleotide sequence ID" value="NZ_JAFLNL010000023.1"/>
</dbReference>
<comment type="caution">
    <text evidence="1">The sequence shown here is derived from an EMBL/GenBank/DDBJ whole genome shotgun (WGS) entry which is preliminary data.</text>
</comment>
<proteinExistence type="predicted"/>
<evidence type="ECO:0000313" key="1">
    <source>
        <dbReference type="EMBL" id="MBO0356292.1"/>
    </source>
</evidence>
<reference evidence="1 2" key="1">
    <citation type="submission" date="2021-03" db="EMBL/GenBank/DDBJ databases">
        <title>Muricauda lutimaris sp. nov. and Muricauda ruestringensis sp. nov, two marine members of the Flavobacteriaceae isolated from deep sea sediments of Western Pacific.</title>
        <authorList>
            <person name="Zhao S."/>
            <person name="Liu R."/>
        </authorList>
    </citation>
    <scope>NUCLEOTIDE SEQUENCE [LARGE SCALE GENOMIC DNA]</scope>
    <source>
        <strain evidence="1 2">BC31-1-A7</strain>
    </source>
</reference>
<evidence type="ECO:0000313" key="2">
    <source>
        <dbReference type="Proteomes" id="UP000664044"/>
    </source>
</evidence>
<organism evidence="1 2">
    <name type="scientific">Flagellimonas aurea</name>
    <dbReference type="NCBI Taxonomy" id="2915619"/>
    <lineage>
        <taxon>Bacteria</taxon>
        <taxon>Pseudomonadati</taxon>
        <taxon>Bacteroidota</taxon>
        <taxon>Flavobacteriia</taxon>
        <taxon>Flavobacteriales</taxon>
        <taxon>Flavobacteriaceae</taxon>
        <taxon>Flagellimonas</taxon>
    </lineage>
</organism>
<dbReference type="EMBL" id="JAFLNL010000023">
    <property type="protein sequence ID" value="MBO0356292.1"/>
    <property type="molecule type" value="Genomic_DNA"/>
</dbReference>
<gene>
    <name evidence="1" type="ORF">J0656_19900</name>
</gene>
<dbReference type="Proteomes" id="UP000664044">
    <property type="component" value="Unassembled WGS sequence"/>
</dbReference>
<name>A0ABS3GCE4_9FLAO</name>